<reference evidence="2" key="1">
    <citation type="journal article" date="2011" name="MBio">
        <title>Novel metabolic attributes of the genus Cyanothece, comprising a group of unicellular nitrogen-fixing Cyanobacteria.</title>
        <authorList>
            <person name="Bandyopadhyay A."/>
            <person name="Elvitigala T."/>
            <person name="Welsh E."/>
            <person name="Stockel J."/>
            <person name="Liberton M."/>
            <person name="Min H."/>
            <person name="Sherman L.A."/>
            <person name="Pakrasi H.B."/>
        </authorList>
    </citation>
    <scope>NUCLEOTIDE SEQUENCE [LARGE SCALE GENOMIC DNA]</scope>
    <source>
        <strain evidence="2">PCC 7822</strain>
    </source>
</reference>
<evidence type="ECO:0000313" key="1">
    <source>
        <dbReference type="EMBL" id="ADN12414.1"/>
    </source>
</evidence>
<gene>
    <name evidence="1" type="ordered locus">Cyan7822_0368</name>
</gene>
<evidence type="ECO:0000313" key="2">
    <source>
        <dbReference type="Proteomes" id="UP000008206"/>
    </source>
</evidence>
<dbReference type="EMBL" id="CP002198">
    <property type="protein sequence ID" value="ADN12414.1"/>
    <property type="molecule type" value="Genomic_DNA"/>
</dbReference>
<name>E0U678_GLOV7</name>
<dbReference type="HOGENOM" id="CLU_1303213_0_0_3"/>
<dbReference type="KEGG" id="cyj:Cyan7822_0368"/>
<sequence>MLTQSNHHPENQQILDEIYNINIDKIRRNHQYPHPLFFDIAYDLIASEQPFLETRKSLLQFYFKLIFQDNFLLTIKDVKLIETIIEDFLNKIRELSNQHDTTNYIQALEDHLIIIFDEAIEREKIIYHKQRNLDRIIERLSERIVSVIIFIKSQLRWQQLENERRDQLKEYLDEIQFMMRDFPKKTKFRYDRKNRKTFTQAQGINITKLYK</sequence>
<accession>E0U678</accession>
<keyword evidence="2" id="KW-1185">Reference proteome</keyword>
<dbReference type="Proteomes" id="UP000008206">
    <property type="component" value="Chromosome"/>
</dbReference>
<proteinExistence type="predicted"/>
<organism evidence="1 2">
    <name type="scientific">Gloeothece verrucosa (strain PCC 7822)</name>
    <name type="common">Cyanothece sp. (strain PCC 7822)</name>
    <dbReference type="NCBI Taxonomy" id="497965"/>
    <lineage>
        <taxon>Bacteria</taxon>
        <taxon>Bacillati</taxon>
        <taxon>Cyanobacteriota</taxon>
        <taxon>Cyanophyceae</taxon>
        <taxon>Oscillatoriophycideae</taxon>
        <taxon>Chroococcales</taxon>
        <taxon>Aphanothecaceae</taxon>
        <taxon>Gloeothece</taxon>
        <taxon>Gloeothece verrucosa</taxon>
    </lineage>
</organism>
<dbReference type="RefSeq" id="WP_013320524.1">
    <property type="nucleotide sequence ID" value="NC_014501.1"/>
</dbReference>
<protein>
    <submittedName>
        <fullName evidence="1">Uncharacterized protein</fullName>
    </submittedName>
</protein>
<dbReference type="AlphaFoldDB" id="E0U678"/>
<dbReference type="STRING" id="497965.Cyan7822_0368"/>